<keyword evidence="4" id="KW-1185">Reference proteome</keyword>
<organism evidence="3 4">
    <name type="scientific">Nocardiopsis akebiae</name>
    <dbReference type="NCBI Taxonomy" id="2831968"/>
    <lineage>
        <taxon>Bacteria</taxon>
        <taxon>Bacillati</taxon>
        <taxon>Actinomycetota</taxon>
        <taxon>Actinomycetes</taxon>
        <taxon>Streptosporangiales</taxon>
        <taxon>Nocardiopsidaceae</taxon>
        <taxon>Nocardiopsis</taxon>
    </lineage>
</organism>
<evidence type="ECO:0000313" key="3">
    <source>
        <dbReference type="EMBL" id="QUX30639.1"/>
    </source>
</evidence>
<evidence type="ECO:0000313" key="4">
    <source>
        <dbReference type="Proteomes" id="UP000678016"/>
    </source>
</evidence>
<dbReference type="EMBL" id="CP074132">
    <property type="protein sequence ID" value="QUX30639.1"/>
    <property type="molecule type" value="Genomic_DNA"/>
</dbReference>
<keyword evidence="1" id="KW-1133">Transmembrane helix</keyword>
<evidence type="ECO:0000256" key="1">
    <source>
        <dbReference type="SAM" id="Phobius"/>
    </source>
</evidence>
<keyword evidence="1" id="KW-0812">Transmembrane</keyword>
<name>A0ABX8C888_9ACTN</name>
<protein>
    <recommendedName>
        <fullName evidence="2">Putative Flp pilus-assembly TadG-like N-terminal domain-containing protein</fullName>
    </recommendedName>
</protein>
<dbReference type="Proteomes" id="UP000678016">
    <property type="component" value="Chromosome"/>
</dbReference>
<proteinExistence type="predicted"/>
<dbReference type="Pfam" id="PF13400">
    <property type="entry name" value="Tad"/>
    <property type="match status" value="1"/>
</dbReference>
<dbReference type="InterPro" id="IPR028087">
    <property type="entry name" value="Tad_N"/>
</dbReference>
<dbReference type="RefSeq" id="WP_212643389.1">
    <property type="nucleotide sequence ID" value="NZ_CP074132.1"/>
</dbReference>
<sequence length="136" mass="14123">MRRPTLRDDRGQATAFLVIMATALLLLVALVFDVGAALRERNHNLQLAQEAARAGAQQIDLAAYRADGTVTLDPTAATTAANAFLADAGVRGTATVNGDVVTVTAQSTYTFRLLPLAARTASATASATPLTEPTTP</sequence>
<reference evidence="4" key="1">
    <citation type="submission" date="2021-05" db="EMBL/GenBank/DDBJ databases">
        <title>Direct Submission.</title>
        <authorList>
            <person name="Li K."/>
            <person name="Gao J."/>
        </authorList>
    </citation>
    <scope>NUCLEOTIDE SEQUENCE [LARGE SCALE GENOMIC DNA]</scope>
    <source>
        <strain evidence="4">HDS12</strain>
    </source>
</reference>
<gene>
    <name evidence="3" type="ORF">KGD83_09100</name>
</gene>
<feature type="transmembrane region" description="Helical" evidence="1">
    <location>
        <begin position="12"/>
        <end position="32"/>
    </location>
</feature>
<accession>A0ABX8C888</accession>
<evidence type="ECO:0000259" key="2">
    <source>
        <dbReference type="Pfam" id="PF13400"/>
    </source>
</evidence>
<feature type="domain" description="Putative Flp pilus-assembly TadG-like N-terminal" evidence="2">
    <location>
        <begin position="11"/>
        <end position="58"/>
    </location>
</feature>
<keyword evidence="1" id="KW-0472">Membrane</keyword>